<dbReference type="Proteomes" id="UP000070560">
    <property type="component" value="Chromosome"/>
</dbReference>
<dbReference type="GO" id="GO:0071555">
    <property type="term" value="P:cell wall organization"/>
    <property type="evidence" value="ECO:0007669"/>
    <property type="project" value="TreeGrafter"/>
</dbReference>
<dbReference type="InterPro" id="IPR005311">
    <property type="entry name" value="PBP_dimer"/>
</dbReference>
<dbReference type="SUPFAM" id="SSF54184">
    <property type="entry name" value="Penicillin-binding protein 2x (pbp-2x), c-terminal domain"/>
    <property type="match status" value="1"/>
</dbReference>
<dbReference type="Pfam" id="PF03717">
    <property type="entry name" value="PBP_dimer"/>
    <property type="match status" value="1"/>
</dbReference>
<keyword evidence="6" id="KW-1185">Reference proteome</keyword>
<reference evidence="5 6" key="1">
    <citation type="submission" date="2015-10" db="EMBL/GenBank/DDBJ databases">
        <title>Candidatus Desulfofervidus auxilii, a hydrogenotrophic sulfate-reducing bacterium involved in the thermophilic anaerobic oxidation of methane.</title>
        <authorList>
            <person name="Krukenberg V."/>
            <person name="Richter M."/>
            <person name="Wegener G."/>
        </authorList>
    </citation>
    <scope>NUCLEOTIDE SEQUENCE [LARGE SCALE GENOMIC DNA]</scope>
    <source>
        <strain evidence="5 6">HS1</strain>
    </source>
</reference>
<dbReference type="InterPro" id="IPR050515">
    <property type="entry name" value="Beta-lactam/transpept"/>
</dbReference>
<dbReference type="SUPFAM" id="SSF56519">
    <property type="entry name" value="Penicillin binding protein dimerisation domain"/>
    <property type="match status" value="1"/>
</dbReference>
<dbReference type="InterPro" id="IPR001460">
    <property type="entry name" value="PCN-bd_Tpept"/>
</dbReference>
<keyword evidence="2" id="KW-0121">Carboxypeptidase</keyword>
<feature type="domain" description="PASTA" evidence="4">
    <location>
        <begin position="577"/>
        <end position="638"/>
    </location>
</feature>
<keyword evidence="2" id="KW-0378">Hydrolase</keyword>
<dbReference type="PROSITE" id="PS51178">
    <property type="entry name" value="PASTA"/>
    <property type="match status" value="1"/>
</dbReference>
<evidence type="ECO:0000313" key="5">
    <source>
        <dbReference type="EMBL" id="AMM41986.1"/>
    </source>
</evidence>
<dbReference type="GO" id="GO:0004180">
    <property type="term" value="F:carboxypeptidase activity"/>
    <property type="evidence" value="ECO:0007669"/>
    <property type="project" value="UniProtKB-KW"/>
</dbReference>
<evidence type="ECO:0000256" key="1">
    <source>
        <dbReference type="ARBA" id="ARBA00004370"/>
    </source>
</evidence>
<dbReference type="InterPro" id="IPR036138">
    <property type="entry name" value="PBP_dimer_sf"/>
</dbReference>
<dbReference type="InterPro" id="IPR012338">
    <property type="entry name" value="Beta-lactam/transpept-like"/>
</dbReference>
<keyword evidence="2" id="KW-0645">Protease</keyword>
<dbReference type="CDD" id="cd06575">
    <property type="entry name" value="PASTA_Pbp2x-like_2"/>
    <property type="match status" value="1"/>
</dbReference>
<accession>A0A7U4TIY8</accession>
<dbReference type="KEGG" id="daw:HS1_002200"/>
<dbReference type="Gene3D" id="3.30.450.330">
    <property type="match status" value="1"/>
</dbReference>
<dbReference type="PANTHER" id="PTHR30627">
    <property type="entry name" value="PEPTIDOGLYCAN D,D-TRANSPEPTIDASE"/>
    <property type="match status" value="1"/>
</dbReference>
<dbReference type="EMBL" id="CP013015">
    <property type="protein sequence ID" value="AMM41986.1"/>
    <property type="molecule type" value="Genomic_DNA"/>
</dbReference>
<evidence type="ECO:0000313" key="6">
    <source>
        <dbReference type="Proteomes" id="UP000070560"/>
    </source>
</evidence>
<dbReference type="Gene3D" id="3.90.1310.10">
    <property type="entry name" value="Penicillin-binding protein 2a (Domain 2)"/>
    <property type="match status" value="1"/>
</dbReference>
<organism evidence="5 6">
    <name type="scientific">Desulfofervidus auxilii</name>
    <dbReference type="NCBI Taxonomy" id="1621989"/>
    <lineage>
        <taxon>Bacteria</taxon>
        <taxon>Pseudomonadati</taxon>
        <taxon>Thermodesulfobacteriota</taxon>
        <taxon>Candidatus Desulfofervidia</taxon>
        <taxon>Candidatus Desulfofervidales</taxon>
        <taxon>Candidatus Desulfofervidaceae</taxon>
        <taxon>Candidatus Desulfofervidus</taxon>
    </lineage>
</organism>
<gene>
    <name evidence="5" type="ORF">HS1_002200</name>
</gene>
<dbReference type="Gene3D" id="3.40.710.10">
    <property type="entry name" value="DD-peptidase/beta-lactamase superfamily"/>
    <property type="match status" value="1"/>
</dbReference>
<dbReference type="PANTHER" id="PTHR30627:SF1">
    <property type="entry name" value="PEPTIDOGLYCAN D,D-TRANSPEPTIDASE FTSI"/>
    <property type="match status" value="1"/>
</dbReference>
<dbReference type="InterPro" id="IPR005543">
    <property type="entry name" value="PASTA_dom"/>
</dbReference>
<evidence type="ECO:0000259" key="4">
    <source>
        <dbReference type="PROSITE" id="PS51178"/>
    </source>
</evidence>
<evidence type="ECO:0000256" key="2">
    <source>
        <dbReference type="ARBA" id="ARBA00022645"/>
    </source>
</evidence>
<dbReference type="SMART" id="SM00740">
    <property type="entry name" value="PASTA"/>
    <property type="match status" value="1"/>
</dbReference>
<dbReference type="RefSeq" id="WP_066065375.1">
    <property type="nucleotide sequence ID" value="NZ_CP013015.1"/>
</dbReference>
<evidence type="ECO:0000256" key="3">
    <source>
        <dbReference type="ARBA" id="ARBA00023136"/>
    </source>
</evidence>
<keyword evidence="3" id="KW-0472">Membrane</keyword>
<name>A0A7U4TIY8_DESA2</name>
<protein>
    <submittedName>
        <fullName evidence="5">Stage V sporulation protein D</fullName>
    </submittedName>
</protein>
<proteinExistence type="predicted"/>
<dbReference type="Pfam" id="PF03793">
    <property type="entry name" value="PASTA"/>
    <property type="match status" value="1"/>
</dbReference>
<comment type="subcellular location">
    <subcellularLocation>
        <location evidence="1">Membrane</location>
    </subcellularLocation>
</comment>
<sequence length="639" mass="71689">MKEIKLRIAILVGGFSFFAFCILIQAFRLQVVDILPLKKNLTKITIPCKRGFIYDRYREELAITVQKPSLYACPNQITDPYTTAKRLSKILHIKTQKLLKKLKRKGEFIWIKRWLSQKEAEKIEKLNIKGLAFKPENCRRYPHSFLGGQVLGFVGLDGKGLEGIECKFDYLLKGKPGYYFGIKDARGHITLSPRLPIQSPKDGHNLYLTLDYQIQYVTEEALKKAVRKWHAKSGCAVVIVPQTGEILALANYPPFDPNYFWKANPNIWRNRAITDAFEPGSTFKPVLLAAALNEKIWSRHDIIYGEKGRYKIKGAVFHDVKPFGWMSVEHAVIYSSNIGMVKIGEKVGKECFYQYIKKFGFGEKTGIHLPGEASGLIRPLKKWTEVDTDSACFGQGLAVTALQLTLAYAAIANKGTLMYPMLIKNIKDAKGKEIKIFKPRVKRSVISPQTASLIKNILHKVVEKGTGQMAAIPGYKIAGKTGTAQKIDPRTGKYQKNKYISSFVGFFPVDHPRAVISIIINEPKGMGYGGIVAAPVFKEIAEHLIWQWQIPPSSPTMRMVENTTLPSTNLKTTQNITPPVVIDGIMPDLRGLPLRLAFKILQDANIKVKIKGTGKVVKQIPPPGSKIKNNVCLLQLEAN</sequence>
<dbReference type="AlphaFoldDB" id="A0A7U4TIY8"/>
<dbReference type="SUPFAM" id="SSF56601">
    <property type="entry name" value="beta-lactamase/transpeptidase-like"/>
    <property type="match status" value="1"/>
</dbReference>
<dbReference type="GO" id="GO:0008658">
    <property type="term" value="F:penicillin binding"/>
    <property type="evidence" value="ECO:0007669"/>
    <property type="project" value="InterPro"/>
</dbReference>
<dbReference type="Pfam" id="PF00905">
    <property type="entry name" value="Transpeptidase"/>
    <property type="match status" value="1"/>
</dbReference>
<dbReference type="GO" id="GO:0005886">
    <property type="term" value="C:plasma membrane"/>
    <property type="evidence" value="ECO:0007669"/>
    <property type="project" value="TreeGrafter"/>
</dbReference>
<dbReference type="OrthoDB" id="9789078at2"/>